<dbReference type="RefSeq" id="WP_124538912.1">
    <property type="nucleotide sequence ID" value="NZ_QUSW01000001.1"/>
</dbReference>
<dbReference type="SMART" id="SM00880">
    <property type="entry name" value="CHAD"/>
    <property type="match status" value="1"/>
</dbReference>
<protein>
    <submittedName>
        <fullName evidence="3">CHAD domain-containing protein</fullName>
    </submittedName>
</protein>
<proteinExistence type="predicted"/>
<evidence type="ECO:0000313" key="4">
    <source>
        <dbReference type="Proteomes" id="UP000267464"/>
    </source>
</evidence>
<dbReference type="InterPro" id="IPR007899">
    <property type="entry name" value="CHAD_dom"/>
</dbReference>
<evidence type="ECO:0000259" key="1">
    <source>
        <dbReference type="PROSITE" id="PS51707"/>
    </source>
</evidence>
<dbReference type="SMART" id="SM01118">
    <property type="entry name" value="CYTH"/>
    <property type="match status" value="1"/>
</dbReference>
<dbReference type="PROSITE" id="PS51708">
    <property type="entry name" value="CHAD"/>
    <property type="match status" value="1"/>
</dbReference>
<dbReference type="GO" id="GO:0050355">
    <property type="term" value="F:inorganic triphosphate phosphatase activity"/>
    <property type="evidence" value="ECO:0007669"/>
    <property type="project" value="InterPro"/>
</dbReference>
<organism evidence="3 4">
    <name type="scientific">Piscinibacter terrae</name>
    <dbReference type="NCBI Taxonomy" id="2496871"/>
    <lineage>
        <taxon>Bacteria</taxon>
        <taxon>Pseudomonadati</taxon>
        <taxon>Pseudomonadota</taxon>
        <taxon>Betaproteobacteria</taxon>
        <taxon>Burkholderiales</taxon>
        <taxon>Sphaerotilaceae</taxon>
        <taxon>Piscinibacter</taxon>
    </lineage>
</organism>
<dbReference type="Pfam" id="PF01928">
    <property type="entry name" value="CYTH"/>
    <property type="match status" value="1"/>
</dbReference>
<accession>A0A3N7JZN3</accession>
<gene>
    <name evidence="3" type="ORF">DZC73_04180</name>
</gene>
<dbReference type="InterPro" id="IPR039013">
    <property type="entry name" value="YgiF"/>
</dbReference>
<dbReference type="InterPro" id="IPR038186">
    <property type="entry name" value="CHAD_dom_sf"/>
</dbReference>
<dbReference type="EMBL" id="QUSW01000001">
    <property type="protein sequence ID" value="RQP26239.1"/>
    <property type="molecule type" value="Genomic_DNA"/>
</dbReference>
<evidence type="ECO:0000313" key="3">
    <source>
        <dbReference type="EMBL" id="RQP26239.1"/>
    </source>
</evidence>
<dbReference type="Gene3D" id="1.40.20.10">
    <property type="entry name" value="CHAD domain"/>
    <property type="match status" value="1"/>
</dbReference>
<dbReference type="InterPro" id="IPR033469">
    <property type="entry name" value="CYTH-like_dom_sf"/>
</dbReference>
<reference evidence="3 4" key="2">
    <citation type="submission" date="2018-12" db="EMBL/GenBank/DDBJ databases">
        <title>Rhizobacter gummiphilus sp. nov., a rubber-degrading bacterium isolated from the soil of a botanical garden in Japan.</title>
        <authorList>
            <person name="Shunsuke S.S."/>
        </authorList>
    </citation>
    <scope>NUCLEOTIDE SEQUENCE [LARGE SCALE GENOMIC DNA]</scope>
    <source>
        <strain evidence="3 4">S-16</strain>
    </source>
</reference>
<dbReference type="Proteomes" id="UP000267464">
    <property type="component" value="Unassembled WGS sequence"/>
</dbReference>
<name>A0A3N7JZN3_9BURK</name>
<dbReference type="CDD" id="cd07756">
    <property type="entry name" value="CYTH-like_Pase_CHAD"/>
    <property type="match status" value="1"/>
</dbReference>
<dbReference type="PANTHER" id="PTHR39569">
    <property type="entry name" value="INORGANIC TRIPHOSPHATASE"/>
    <property type="match status" value="1"/>
</dbReference>
<dbReference type="AlphaFoldDB" id="A0A3N7JZN3"/>
<dbReference type="Pfam" id="PF05235">
    <property type="entry name" value="CHAD"/>
    <property type="match status" value="1"/>
</dbReference>
<dbReference type="OrthoDB" id="3034217at2"/>
<dbReference type="GO" id="GO:0046872">
    <property type="term" value="F:metal ion binding"/>
    <property type="evidence" value="ECO:0007669"/>
    <property type="project" value="TreeGrafter"/>
</dbReference>
<comment type="caution">
    <text evidence="3">The sequence shown here is derived from an EMBL/GenBank/DDBJ whole genome shotgun (WGS) entry which is preliminary data.</text>
</comment>
<dbReference type="InterPro" id="IPR023577">
    <property type="entry name" value="CYTH_domain"/>
</dbReference>
<dbReference type="PANTHER" id="PTHR39569:SF1">
    <property type="entry name" value="INORGANIC TRIPHOSPHATASE"/>
    <property type="match status" value="1"/>
</dbReference>
<keyword evidence="4" id="KW-1185">Reference proteome</keyword>
<evidence type="ECO:0000259" key="2">
    <source>
        <dbReference type="PROSITE" id="PS51708"/>
    </source>
</evidence>
<feature type="domain" description="CYTH" evidence="1">
    <location>
        <begin position="1"/>
        <end position="200"/>
    </location>
</feature>
<dbReference type="PROSITE" id="PS51707">
    <property type="entry name" value="CYTH"/>
    <property type="match status" value="1"/>
</dbReference>
<sequence>MREIELKFQVPPQARAAVDAAVAGAARPPRVRLQAAYFDTADRALARVGLALRVRREGRRLVQTLKGLEGDGITRSEHNVNLSTAAVNAADPSLHADTPVGQRLAVVLRDSSPLVMTFRTDIRRRTRAVRTRHGMVEIAFDDGVITAGEEQLAVCELEIELLSGSPLAVLAAARTWVKRHGLWLDTRGKAERGDMLSRGEPVAPPRKASGIELDKDAGMDDAMRRVVLSCLEQISVNASQISSGEHSDEHVHQLRVGLRRLRTAWRLFGLEEPAPQIDDAATQCFRALGASRDSAVVAGFIADELHQAMAAIGLSWDLPRVAADQGAAPVDIVRDFSCQALMLSLFEWTQGLGTVASPSLQVLEKELARDHKKVVAGLAEFTTLDHLARHKLRKRAKRLRYGLEFLAPLLDGDDVRRTLKALKKTLDELGRYMDLSVAIDACKPQADDATTRFAIGWLAARREALIAEIPALAGPLKKRRPVRKP</sequence>
<dbReference type="SUPFAM" id="SSF55154">
    <property type="entry name" value="CYTH-like phosphatases"/>
    <property type="match status" value="1"/>
</dbReference>
<reference evidence="3 4" key="1">
    <citation type="submission" date="2018-08" db="EMBL/GenBank/DDBJ databases">
        <authorList>
            <person name="Khan S.A."/>
            <person name="Jeon C.O."/>
            <person name="Chun B.H."/>
            <person name="Jeong S.E."/>
        </authorList>
    </citation>
    <scope>NUCLEOTIDE SEQUENCE [LARGE SCALE GENOMIC DNA]</scope>
    <source>
        <strain evidence="3 4">S-16</strain>
    </source>
</reference>
<feature type="domain" description="CHAD" evidence="2">
    <location>
        <begin position="216"/>
        <end position="484"/>
    </location>
</feature>
<dbReference type="Gene3D" id="2.40.320.10">
    <property type="entry name" value="Hypothetical Protein Pfu-838710-001"/>
    <property type="match status" value="1"/>
</dbReference>